<protein>
    <recommendedName>
        <fullName evidence="4">RanBP2-type domain-containing protein</fullName>
    </recommendedName>
</protein>
<sequence>MSDWYCRYCDLGPHNLELHVACIECGKPRADEPAQSPHNHQSYQSVDPPNTPAGADATARNRSTQDVLSTRDPSRRTSGRSNEKRESKATTH</sequence>
<dbReference type="Proteomes" id="UP001412239">
    <property type="component" value="Unassembled WGS sequence"/>
</dbReference>
<proteinExistence type="predicted"/>
<evidence type="ECO:0000256" key="1">
    <source>
        <dbReference type="SAM" id="MobiDB-lite"/>
    </source>
</evidence>
<reference evidence="2" key="1">
    <citation type="submission" date="2015-10" db="EMBL/GenBank/DDBJ databases">
        <authorList>
            <person name="Regsiter A."/>
            <person name="william w."/>
        </authorList>
    </citation>
    <scope>NUCLEOTIDE SEQUENCE</scope>
    <source>
        <strain evidence="2">Montdore</strain>
    </source>
</reference>
<keyword evidence="3" id="KW-1185">Reference proteome</keyword>
<accession>A0A292QA89</accession>
<evidence type="ECO:0000313" key="3">
    <source>
        <dbReference type="Proteomes" id="UP001412239"/>
    </source>
</evidence>
<evidence type="ECO:0008006" key="4">
    <source>
        <dbReference type="Google" id="ProtNLM"/>
    </source>
</evidence>
<organism evidence="2 3">
    <name type="scientific">Tuber aestivum</name>
    <name type="common">summer truffle</name>
    <dbReference type="NCBI Taxonomy" id="59557"/>
    <lineage>
        <taxon>Eukaryota</taxon>
        <taxon>Fungi</taxon>
        <taxon>Dikarya</taxon>
        <taxon>Ascomycota</taxon>
        <taxon>Pezizomycotina</taxon>
        <taxon>Pezizomycetes</taxon>
        <taxon>Pezizales</taxon>
        <taxon>Tuberaceae</taxon>
        <taxon>Tuber</taxon>
    </lineage>
</organism>
<feature type="compositionally biased region" description="Basic and acidic residues" evidence="1">
    <location>
        <begin position="81"/>
        <end position="92"/>
    </location>
</feature>
<feature type="region of interest" description="Disordered" evidence="1">
    <location>
        <begin position="28"/>
        <end position="92"/>
    </location>
</feature>
<gene>
    <name evidence="2" type="ORF">GSTUAT00000360001</name>
</gene>
<dbReference type="EMBL" id="LN890945">
    <property type="protein sequence ID" value="CUS15657.1"/>
    <property type="molecule type" value="Genomic_DNA"/>
</dbReference>
<dbReference type="AlphaFoldDB" id="A0A292QA89"/>
<feature type="compositionally biased region" description="Polar residues" evidence="1">
    <location>
        <begin position="36"/>
        <end position="48"/>
    </location>
</feature>
<name>A0A292QA89_9PEZI</name>
<evidence type="ECO:0000313" key="2">
    <source>
        <dbReference type="EMBL" id="CUS15657.1"/>
    </source>
</evidence>